<evidence type="ECO:0000256" key="6">
    <source>
        <dbReference type="ARBA" id="ARBA00023136"/>
    </source>
</evidence>
<feature type="transmembrane region" description="Helical" evidence="8">
    <location>
        <begin position="328"/>
        <end position="346"/>
    </location>
</feature>
<dbReference type="RefSeq" id="WP_275978297.1">
    <property type="nucleotide sequence ID" value="NZ_JAMZDZ010000001.1"/>
</dbReference>
<dbReference type="PROSITE" id="PS50850">
    <property type="entry name" value="MFS"/>
    <property type="match status" value="1"/>
</dbReference>
<keyword evidence="4 8" id="KW-0812">Transmembrane</keyword>
<dbReference type="Gene3D" id="1.20.1250.20">
    <property type="entry name" value="MFS general substrate transporter like domains"/>
    <property type="match status" value="1"/>
</dbReference>
<feature type="transmembrane region" description="Helical" evidence="8">
    <location>
        <begin position="20"/>
        <end position="41"/>
    </location>
</feature>
<dbReference type="PANTHER" id="PTHR23517">
    <property type="entry name" value="RESISTANCE PROTEIN MDTM, PUTATIVE-RELATED-RELATED"/>
    <property type="match status" value="1"/>
</dbReference>
<feature type="domain" description="Major facilitator superfamily (MFS) profile" evidence="9">
    <location>
        <begin position="16"/>
        <end position="417"/>
    </location>
</feature>
<feature type="transmembrane region" description="Helical" evidence="8">
    <location>
        <begin position="276"/>
        <end position="295"/>
    </location>
</feature>
<dbReference type="InterPro" id="IPR020846">
    <property type="entry name" value="MFS_dom"/>
</dbReference>
<feature type="compositionally biased region" description="Low complexity" evidence="7">
    <location>
        <begin position="200"/>
        <end position="213"/>
    </location>
</feature>
<feature type="transmembrane region" description="Helical" evidence="8">
    <location>
        <begin position="141"/>
        <end position="162"/>
    </location>
</feature>
<evidence type="ECO:0000256" key="5">
    <source>
        <dbReference type="ARBA" id="ARBA00022989"/>
    </source>
</evidence>
<evidence type="ECO:0000256" key="8">
    <source>
        <dbReference type="SAM" id="Phobius"/>
    </source>
</evidence>
<accession>A0ABV8LFL4</accession>
<dbReference type="EMBL" id="JBHSAY010000003">
    <property type="protein sequence ID" value="MFC4129701.1"/>
    <property type="molecule type" value="Genomic_DNA"/>
</dbReference>
<dbReference type="Pfam" id="PF07690">
    <property type="entry name" value="MFS_1"/>
    <property type="match status" value="1"/>
</dbReference>
<keyword evidence="11" id="KW-1185">Reference proteome</keyword>
<dbReference type="InterPro" id="IPR036259">
    <property type="entry name" value="MFS_trans_sf"/>
</dbReference>
<evidence type="ECO:0000256" key="4">
    <source>
        <dbReference type="ARBA" id="ARBA00022692"/>
    </source>
</evidence>
<name>A0ABV8LFL4_9ACTN</name>
<evidence type="ECO:0000256" key="1">
    <source>
        <dbReference type="ARBA" id="ARBA00004651"/>
    </source>
</evidence>
<keyword evidence="5 8" id="KW-1133">Transmembrane helix</keyword>
<comment type="subcellular location">
    <subcellularLocation>
        <location evidence="1">Cell membrane</location>
        <topology evidence="1">Multi-pass membrane protein</topology>
    </subcellularLocation>
</comment>
<evidence type="ECO:0000256" key="7">
    <source>
        <dbReference type="SAM" id="MobiDB-lite"/>
    </source>
</evidence>
<proteinExistence type="predicted"/>
<dbReference type="InterPro" id="IPR005829">
    <property type="entry name" value="Sugar_transporter_CS"/>
</dbReference>
<evidence type="ECO:0000313" key="11">
    <source>
        <dbReference type="Proteomes" id="UP001595816"/>
    </source>
</evidence>
<comment type="caution">
    <text evidence="10">The sequence shown here is derived from an EMBL/GenBank/DDBJ whole genome shotgun (WGS) entry which is preliminary data.</text>
</comment>
<feature type="transmembrane region" description="Helical" evidence="8">
    <location>
        <begin position="394"/>
        <end position="413"/>
    </location>
</feature>
<gene>
    <name evidence="10" type="ORF">ACFOZ4_03690</name>
</gene>
<evidence type="ECO:0000259" key="9">
    <source>
        <dbReference type="PROSITE" id="PS50850"/>
    </source>
</evidence>
<dbReference type="SUPFAM" id="SSF103473">
    <property type="entry name" value="MFS general substrate transporter"/>
    <property type="match status" value="1"/>
</dbReference>
<dbReference type="InterPro" id="IPR050171">
    <property type="entry name" value="MFS_Transporters"/>
</dbReference>
<dbReference type="PANTHER" id="PTHR23517:SF2">
    <property type="entry name" value="MULTIDRUG RESISTANCE PROTEIN MDTH"/>
    <property type="match status" value="1"/>
</dbReference>
<feature type="transmembrane region" description="Helical" evidence="8">
    <location>
        <begin position="47"/>
        <end position="74"/>
    </location>
</feature>
<feature type="transmembrane region" description="Helical" evidence="8">
    <location>
        <begin position="307"/>
        <end position="322"/>
    </location>
</feature>
<dbReference type="PROSITE" id="PS00216">
    <property type="entry name" value="SUGAR_TRANSPORT_1"/>
    <property type="match status" value="1"/>
</dbReference>
<keyword evidence="6 8" id="KW-0472">Membrane</keyword>
<feature type="transmembrane region" description="Helical" evidence="8">
    <location>
        <begin position="367"/>
        <end position="388"/>
    </location>
</feature>
<dbReference type="Proteomes" id="UP001595816">
    <property type="component" value="Unassembled WGS sequence"/>
</dbReference>
<feature type="transmembrane region" description="Helical" evidence="8">
    <location>
        <begin position="106"/>
        <end position="129"/>
    </location>
</feature>
<reference evidence="11" key="1">
    <citation type="journal article" date="2019" name="Int. J. Syst. Evol. Microbiol.">
        <title>The Global Catalogue of Microorganisms (GCM) 10K type strain sequencing project: providing services to taxonomists for standard genome sequencing and annotation.</title>
        <authorList>
            <consortium name="The Broad Institute Genomics Platform"/>
            <consortium name="The Broad Institute Genome Sequencing Center for Infectious Disease"/>
            <person name="Wu L."/>
            <person name="Ma J."/>
        </authorList>
    </citation>
    <scope>NUCLEOTIDE SEQUENCE [LARGE SCALE GENOMIC DNA]</scope>
    <source>
        <strain evidence="11">CGMCC 4.7289</strain>
    </source>
</reference>
<sequence>MFSRFWSQTAGGLPRVFWTLWSAILVNRIGAFGMLFLPLYLSAGRGLSLTAAGLVTAGYGIGGAGGSLIGGVLADSWGRRATMVTANGIAAALMLALAFAQPLWLIAGLTLFIGIFHSMPGPATVAAIIDIVPEESRSRAFNLQFWAFNLGMAIASALAGVIAEVGFFFLFALDAATTAITAYVLFRHVPETLMLRQGRPSRPWATRPWPARPIGSRPHPASGQVKRSTTPGGLGTALTDPIFMVFVGLTFIAAILNSQTSILQLAMNADGLSPAAYGIVAAVPGLLIVLGQLFVPRLIQGRLKGRVLALSLAVSGIGYFTLTFADVFGAYLMAAAIWTIGSMIAAPPNAEVIAELAPARLRARYQAVFFLTFPAAGFVAPAVGGWSLEHLGDVHWVLIGVLGLAAAAGHLLASRPRERRVARLLAAPAALPTSATV</sequence>
<evidence type="ECO:0000313" key="10">
    <source>
        <dbReference type="EMBL" id="MFC4129701.1"/>
    </source>
</evidence>
<feature type="region of interest" description="Disordered" evidence="7">
    <location>
        <begin position="200"/>
        <end position="232"/>
    </location>
</feature>
<keyword evidence="3" id="KW-1003">Cell membrane</keyword>
<organism evidence="10 11">
    <name type="scientific">Hamadaea flava</name>
    <dbReference type="NCBI Taxonomy" id="1742688"/>
    <lineage>
        <taxon>Bacteria</taxon>
        <taxon>Bacillati</taxon>
        <taxon>Actinomycetota</taxon>
        <taxon>Actinomycetes</taxon>
        <taxon>Micromonosporales</taxon>
        <taxon>Micromonosporaceae</taxon>
        <taxon>Hamadaea</taxon>
    </lineage>
</organism>
<evidence type="ECO:0000256" key="2">
    <source>
        <dbReference type="ARBA" id="ARBA00022448"/>
    </source>
</evidence>
<evidence type="ECO:0000256" key="3">
    <source>
        <dbReference type="ARBA" id="ARBA00022475"/>
    </source>
</evidence>
<dbReference type="InterPro" id="IPR011701">
    <property type="entry name" value="MFS"/>
</dbReference>
<keyword evidence="2" id="KW-0813">Transport</keyword>
<protein>
    <submittedName>
        <fullName evidence="10">MFS transporter</fullName>
    </submittedName>
</protein>
<feature type="transmembrane region" description="Helical" evidence="8">
    <location>
        <begin position="234"/>
        <end position="256"/>
    </location>
</feature>